<name>A0A6I6FC79_9CLOT</name>
<dbReference type="InterPro" id="IPR036397">
    <property type="entry name" value="RNaseH_sf"/>
</dbReference>
<gene>
    <name evidence="6" type="ORF">GOM49_10235</name>
</gene>
<dbReference type="GO" id="GO:0006302">
    <property type="term" value="P:double-strand break repair"/>
    <property type="evidence" value="ECO:0007669"/>
    <property type="project" value="TreeGrafter"/>
</dbReference>
<dbReference type="Gene3D" id="1.10.150.20">
    <property type="entry name" value="5' to 3' exonuclease, C-terminal subdomain"/>
    <property type="match status" value="2"/>
</dbReference>
<keyword evidence="3" id="KW-0235">DNA replication</keyword>
<reference evidence="6 7" key="1">
    <citation type="submission" date="2019-12" db="EMBL/GenBank/DDBJ databases">
        <title>Genome sequenceing of Clostridium bovifaecis.</title>
        <authorList>
            <person name="Yao Y."/>
        </authorList>
    </citation>
    <scope>NUCLEOTIDE SEQUENCE [LARGE SCALE GENOMIC DNA]</scope>
    <source>
        <strain evidence="6 7">BXX</strain>
    </source>
</reference>
<dbReference type="SUPFAM" id="SSF56672">
    <property type="entry name" value="DNA/RNA polymerases"/>
    <property type="match status" value="1"/>
</dbReference>
<evidence type="ECO:0000256" key="2">
    <source>
        <dbReference type="ARBA" id="ARBA00012417"/>
    </source>
</evidence>
<dbReference type="PANTHER" id="PTHR10133">
    <property type="entry name" value="DNA POLYMERASE I"/>
    <property type="match status" value="1"/>
</dbReference>
<dbReference type="InterPro" id="IPR012337">
    <property type="entry name" value="RNaseH-like_sf"/>
</dbReference>
<protein>
    <recommendedName>
        <fullName evidence="2">DNA-directed DNA polymerase</fullName>
        <ecNumber evidence="2">2.7.7.7</ecNumber>
    </recommendedName>
</protein>
<dbReference type="SMART" id="SM00482">
    <property type="entry name" value="POLAc"/>
    <property type="match status" value="1"/>
</dbReference>
<dbReference type="Gene3D" id="3.30.70.370">
    <property type="match status" value="1"/>
</dbReference>
<evidence type="ECO:0000256" key="1">
    <source>
        <dbReference type="ARBA" id="ARBA00007705"/>
    </source>
</evidence>
<dbReference type="InterPro" id="IPR002298">
    <property type="entry name" value="DNA_polymerase_A"/>
</dbReference>
<evidence type="ECO:0000256" key="4">
    <source>
        <dbReference type="ARBA" id="ARBA00049244"/>
    </source>
</evidence>
<evidence type="ECO:0000313" key="7">
    <source>
        <dbReference type="Proteomes" id="UP000422764"/>
    </source>
</evidence>
<dbReference type="InterPro" id="IPR043502">
    <property type="entry name" value="DNA/RNA_pol_sf"/>
</dbReference>
<organism evidence="6 7">
    <name type="scientific">Clostridium bovifaecis</name>
    <dbReference type="NCBI Taxonomy" id="2184719"/>
    <lineage>
        <taxon>Bacteria</taxon>
        <taxon>Bacillati</taxon>
        <taxon>Bacillota</taxon>
        <taxon>Clostridia</taxon>
        <taxon>Eubacteriales</taxon>
        <taxon>Clostridiaceae</taxon>
        <taxon>Clostridium</taxon>
    </lineage>
</organism>
<proteinExistence type="inferred from homology"/>
<dbReference type="GO" id="GO:0003677">
    <property type="term" value="F:DNA binding"/>
    <property type="evidence" value="ECO:0007669"/>
    <property type="project" value="InterPro"/>
</dbReference>
<dbReference type="CDD" id="cd08642">
    <property type="entry name" value="DNA_pol_A_pol_I_A"/>
    <property type="match status" value="1"/>
</dbReference>
<dbReference type="PANTHER" id="PTHR10133:SF27">
    <property type="entry name" value="DNA POLYMERASE NU"/>
    <property type="match status" value="1"/>
</dbReference>
<sequence length="650" mass="74716">MRTLAIDVETYSKVDLTKCGVYAYTEDKDFEILLFAYAFDDEEVEIIDLKSGQNLPRKVEEALTNPLIVKTAFNANFERTCIARYFKIEMPPEQWRCTQVLALSLGLPLSLEGVSRSLGLLEEKMAEGKELIKYFSLPCKATKGNDFKERNLPEDNANKWRTFKKYCAQDVEVERSIRKRLEKFNITKEEQKLWSLDQRVNDRGVMIDKNLISHALICDWKYQEKLKKEFVNLTGIKNPKSAAMMKKWILEVEGIEVDSLSKENVDKLLDMVKSKDTKRALELRKDLSKASIKKYEAMDRALCKDNRIRGLLQFYGANRTGRWAGRLVQVQNLPQNKIKDLDLTRNLLRQGEYEALELLFNSVPEVLSQLIRTAFIPCSNSRFIVSDFSAIEARVIAYLAGEVWRMEVFNSHGKIYEASASEMFKVPIDSITKGSPLRQKGKIAELALGYQGSKGALIAMGALNMGLKEEEILSLVSAWRRSNSKIVKFWFDVERAAITALKDKRVITLQHGLQFIFQEGILFIKLPSGRKLSYVRPRIEKEERFNKDTLTYEGIEQNTKKWGRLKTYGGKLVENIVQAVARDCLADAMIRLDEAGYKVVMHIHDEVVLDVPYGFGSLKEVERIMESPIYWAKGLPLRADSFETNYYKKD</sequence>
<feature type="domain" description="DNA-directed DNA polymerase family A palm" evidence="5">
    <location>
        <begin position="368"/>
        <end position="615"/>
    </location>
</feature>
<dbReference type="EC" id="2.7.7.7" evidence="2"/>
<dbReference type="Gene3D" id="3.30.420.10">
    <property type="entry name" value="Ribonuclease H-like superfamily/Ribonuclease H"/>
    <property type="match status" value="1"/>
</dbReference>
<dbReference type="EMBL" id="CP046522">
    <property type="protein sequence ID" value="QGU95415.1"/>
    <property type="molecule type" value="Genomic_DNA"/>
</dbReference>
<dbReference type="Proteomes" id="UP000422764">
    <property type="component" value="Chromosome"/>
</dbReference>
<dbReference type="InterPro" id="IPR001098">
    <property type="entry name" value="DNA-dir_DNA_pol_A_palm_dom"/>
</dbReference>
<evidence type="ECO:0000256" key="3">
    <source>
        <dbReference type="ARBA" id="ARBA00022705"/>
    </source>
</evidence>
<keyword evidence="7" id="KW-1185">Reference proteome</keyword>
<evidence type="ECO:0000259" key="5">
    <source>
        <dbReference type="SMART" id="SM00482"/>
    </source>
</evidence>
<dbReference type="AlphaFoldDB" id="A0A6I6FC79"/>
<comment type="catalytic activity">
    <reaction evidence="4">
        <text>DNA(n) + a 2'-deoxyribonucleoside 5'-triphosphate = DNA(n+1) + diphosphate</text>
        <dbReference type="Rhea" id="RHEA:22508"/>
        <dbReference type="Rhea" id="RHEA-COMP:17339"/>
        <dbReference type="Rhea" id="RHEA-COMP:17340"/>
        <dbReference type="ChEBI" id="CHEBI:33019"/>
        <dbReference type="ChEBI" id="CHEBI:61560"/>
        <dbReference type="ChEBI" id="CHEBI:173112"/>
        <dbReference type="EC" id="2.7.7.7"/>
    </reaction>
</comment>
<accession>A0A6I6FC79</accession>
<dbReference type="GO" id="GO:0006261">
    <property type="term" value="P:DNA-templated DNA replication"/>
    <property type="evidence" value="ECO:0007669"/>
    <property type="project" value="InterPro"/>
</dbReference>
<evidence type="ECO:0000313" key="6">
    <source>
        <dbReference type="EMBL" id="QGU95415.1"/>
    </source>
</evidence>
<dbReference type="GO" id="GO:0003887">
    <property type="term" value="F:DNA-directed DNA polymerase activity"/>
    <property type="evidence" value="ECO:0007669"/>
    <property type="project" value="UniProtKB-EC"/>
</dbReference>
<dbReference type="SUPFAM" id="SSF53098">
    <property type="entry name" value="Ribonuclease H-like"/>
    <property type="match status" value="1"/>
</dbReference>
<comment type="similarity">
    <text evidence="1">Belongs to the DNA polymerase type-A family.</text>
</comment>
<dbReference type="Pfam" id="PF00476">
    <property type="entry name" value="DNA_pol_A"/>
    <property type="match status" value="1"/>
</dbReference>